<evidence type="ECO:0000313" key="3">
    <source>
        <dbReference type="Proteomes" id="UP000325579"/>
    </source>
</evidence>
<proteinExistence type="predicted"/>
<keyword evidence="3" id="KW-1185">Reference proteome</keyword>
<evidence type="ECO:0000256" key="1">
    <source>
        <dbReference type="SAM" id="Phobius"/>
    </source>
</evidence>
<keyword evidence="1" id="KW-1133">Transmembrane helix</keyword>
<gene>
    <name evidence="2" type="ORF">BDV37DRAFT_248081</name>
</gene>
<dbReference type="GeneID" id="43666649"/>
<dbReference type="RefSeq" id="XP_031941370.1">
    <property type="nucleotide sequence ID" value="XM_032081958.1"/>
</dbReference>
<organism evidence="2 3">
    <name type="scientific">Aspergillus pseudonomiae</name>
    <dbReference type="NCBI Taxonomy" id="1506151"/>
    <lineage>
        <taxon>Eukaryota</taxon>
        <taxon>Fungi</taxon>
        <taxon>Dikarya</taxon>
        <taxon>Ascomycota</taxon>
        <taxon>Pezizomycotina</taxon>
        <taxon>Eurotiomycetes</taxon>
        <taxon>Eurotiomycetidae</taxon>
        <taxon>Eurotiales</taxon>
        <taxon>Aspergillaceae</taxon>
        <taxon>Aspergillus</taxon>
        <taxon>Aspergillus subgen. Circumdati</taxon>
    </lineage>
</organism>
<evidence type="ECO:0000313" key="2">
    <source>
        <dbReference type="EMBL" id="KAE8404051.1"/>
    </source>
</evidence>
<name>A0A5N7DCD7_9EURO</name>
<dbReference type="AlphaFoldDB" id="A0A5N7DCD7"/>
<reference evidence="2 3" key="1">
    <citation type="submission" date="2019-04" db="EMBL/GenBank/DDBJ databases">
        <authorList>
            <consortium name="DOE Joint Genome Institute"/>
            <person name="Mondo S."/>
            <person name="Kjaerbolling I."/>
            <person name="Vesth T."/>
            <person name="Frisvad J.C."/>
            <person name="Nybo J.L."/>
            <person name="Theobald S."/>
            <person name="Kildgaard S."/>
            <person name="Isbrandt T."/>
            <person name="Kuo A."/>
            <person name="Sato A."/>
            <person name="Lyhne E.K."/>
            <person name="Kogle M.E."/>
            <person name="Wiebenga A."/>
            <person name="Kun R.S."/>
            <person name="Lubbers R.J."/>
            <person name="Makela M.R."/>
            <person name="Barry K."/>
            <person name="Chovatia M."/>
            <person name="Clum A."/>
            <person name="Daum C."/>
            <person name="Haridas S."/>
            <person name="He G."/>
            <person name="LaButti K."/>
            <person name="Lipzen A."/>
            <person name="Riley R."/>
            <person name="Salamov A."/>
            <person name="Simmons B.A."/>
            <person name="Magnuson J.K."/>
            <person name="Henrissat B."/>
            <person name="Mortensen U.H."/>
            <person name="Larsen T.O."/>
            <person name="Devries R.P."/>
            <person name="Grigoriev I.V."/>
            <person name="Machida M."/>
            <person name="Baker S.E."/>
            <person name="Andersen M.R."/>
            <person name="Cantor M.N."/>
            <person name="Hua S.X."/>
        </authorList>
    </citation>
    <scope>NUCLEOTIDE SEQUENCE [LARGE SCALE GENOMIC DNA]</scope>
    <source>
        <strain evidence="2 3">CBS 119388</strain>
    </source>
</reference>
<keyword evidence="1" id="KW-0812">Transmembrane</keyword>
<keyword evidence="1" id="KW-0472">Membrane</keyword>
<dbReference type="EMBL" id="ML736770">
    <property type="protein sequence ID" value="KAE8404051.1"/>
    <property type="molecule type" value="Genomic_DNA"/>
</dbReference>
<dbReference type="Proteomes" id="UP000325579">
    <property type="component" value="Unassembled WGS sequence"/>
</dbReference>
<protein>
    <submittedName>
        <fullName evidence="2">Uncharacterized protein</fullName>
    </submittedName>
</protein>
<dbReference type="PROSITE" id="PS51257">
    <property type="entry name" value="PROKAR_LIPOPROTEIN"/>
    <property type="match status" value="1"/>
</dbReference>
<feature type="transmembrane region" description="Helical" evidence="1">
    <location>
        <begin position="20"/>
        <end position="41"/>
    </location>
</feature>
<accession>A0A5N7DCD7</accession>
<sequence length="71" mass="8578">MMRLRIYISHFVHVKRIYRIYFYIPASSIVTSCWLSDLQWICLETEYELRAMIISDCIWVHSSSMTITKDL</sequence>